<name>A0A085LQA3_9BILA</name>
<dbReference type="Pfam" id="PF26215">
    <property type="entry name" value="HTH_animal"/>
    <property type="match status" value="1"/>
</dbReference>
<reference evidence="3 4" key="1">
    <citation type="journal article" date="2014" name="Nat. Genet.">
        <title>Genome and transcriptome of the porcine whipworm Trichuris suis.</title>
        <authorList>
            <person name="Jex A.R."/>
            <person name="Nejsum P."/>
            <person name="Schwarz E.M."/>
            <person name="Hu L."/>
            <person name="Young N.D."/>
            <person name="Hall R.S."/>
            <person name="Korhonen P.K."/>
            <person name="Liao S."/>
            <person name="Thamsborg S."/>
            <person name="Xia J."/>
            <person name="Xu P."/>
            <person name="Wang S."/>
            <person name="Scheerlinck J.P."/>
            <person name="Hofmann A."/>
            <person name="Sternberg P.W."/>
            <person name="Wang J."/>
            <person name="Gasser R.B."/>
        </authorList>
    </citation>
    <scope>NUCLEOTIDE SEQUENCE [LARGE SCALE GENOMIC DNA]</scope>
    <source>
        <strain evidence="3">DCEP-RM93M</strain>
    </source>
</reference>
<evidence type="ECO:0000259" key="2">
    <source>
        <dbReference type="PROSITE" id="PS50878"/>
    </source>
</evidence>
<dbReference type="Proteomes" id="UP000030764">
    <property type="component" value="Unassembled WGS sequence"/>
</dbReference>
<dbReference type="AlphaFoldDB" id="A0A085LQA3"/>
<dbReference type="EMBL" id="KL363338">
    <property type="protein sequence ID" value="KFD47149.1"/>
    <property type="molecule type" value="Genomic_DNA"/>
</dbReference>
<dbReference type="Pfam" id="PF00078">
    <property type="entry name" value="RVT_1"/>
    <property type="match status" value="1"/>
</dbReference>
<accession>A0A085LQA3</accession>
<evidence type="ECO:0000313" key="3">
    <source>
        <dbReference type="EMBL" id="KFD47149.1"/>
    </source>
</evidence>
<evidence type="ECO:0000313" key="4">
    <source>
        <dbReference type="Proteomes" id="UP000030764"/>
    </source>
</evidence>
<dbReference type="PANTHER" id="PTHR21301">
    <property type="entry name" value="REVERSE TRANSCRIPTASE"/>
    <property type="match status" value="1"/>
</dbReference>
<feature type="domain" description="Reverse transcriptase" evidence="2">
    <location>
        <begin position="68"/>
        <end position="343"/>
    </location>
</feature>
<keyword evidence="4" id="KW-1185">Reference proteome</keyword>
<dbReference type="InterPro" id="IPR058912">
    <property type="entry name" value="HTH_animal"/>
</dbReference>
<gene>
    <name evidence="3" type="ORF">M513_11958</name>
</gene>
<protein>
    <recommendedName>
        <fullName evidence="2">Reverse transcriptase domain-containing protein</fullName>
    </recommendedName>
</protein>
<dbReference type="PROSITE" id="PS50878">
    <property type="entry name" value="RT_POL"/>
    <property type="match status" value="1"/>
</dbReference>
<dbReference type="PANTHER" id="PTHR21301:SF10">
    <property type="entry name" value="REVERSE TRANSCRIPTASE DOMAIN-CONTAINING PROTEIN"/>
    <property type="match status" value="1"/>
</dbReference>
<organism evidence="3 4">
    <name type="scientific">Trichuris suis</name>
    <name type="common">pig whipworm</name>
    <dbReference type="NCBI Taxonomy" id="68888"/>
    <lineage>
        <taxon>Eukaryota</taxon>
        <taxon>Metazoa</taxon>
        <taxon>Ecdysozoa</taxon>
        <taxon>Nematoda</taxon>
        <taxon>Enoplea</taxon>
        <taxon>Dorylaimia</taxon>
        <taxon>Trichinellida</taxon>
        <taxon>Trichuridae</taxon>
        <taxon>Trichuris</taxon>
    </lineage>
</organism>
<dbReference type="InterPro" id="IPR000477">
    <property type="entry name" value="RT_dom"/>
</dbReference>
<feature type="region of interest" description="Disordered" evidence="1">
    <location>
        <begin position="493"/>
        <end position="527"/>
    </location>
</feature>
<sequence>MDIVITKADKGNVVVVMDMPFYLDRMSTLLSNPVYKPIQEDPTKNLHKTLKRLISEFAQETGDETLTKISKRLGHPSRYQCPEMYCLPKIHKVDIPFRPVVSSINSILSELSSYLKRLIQPLVGKQRSAVKNSKTFREELKRMNIGSTDIMVSYDVKDLFTNVPIPDTLQVLMELLSSDVTLPQRTKLNPFHIVKLCSFCMLEGNIFHFRGSFYKQENGVPMGSPLSPVLAEVFVEHFERQVFFHTSTEIAPAYFKRYVDDIFAILKRGTENNFLDILNRECPNVIAFTIEKELDGKLPFLDILIIRSEEGIKTTVYRKPTHSDKYIEFTSHHPRHVMIGILHGMVNRALPICDQEYLEEKLEHIRRTFKHNGYPVRLINSVIRRTLEGRTRETRPTAGPRLILPYYAGSGEKIKRLGNRLGFKVWFKGNKHLRSILRNDKEKVPPDRCPGVVYAITCACSASYIGETGNTLAHRYQERRKSLTWYRNAANRLNGEPSRTHRGRPPTLDPRAAMEQATQTSAVPQHAAECERPLQAKVLCKERHFMIRKIKEELYIKHNQNINRDRGTAPLRTGQAWDKKQRKYNGCLLVN</sequence>
<evidence type="ECO:0000256" key="1">
    <source>
        <dbReference type="SAM" id="MobiDB-lite"/>
    </source>
</evidence>
<proteinExistence type="predicted"/>